<gene>
    <name evidence="1" type="ORF">X975_22925</name>
</gene>
<dbReference type="EMBL" id="KK120097">
    <property type="protein sequence ID" value="KFM77528.1"/>
    <property type="molecule type" value="Genomic_DNA"/>
</dbReference>
<feature type="non-terminal residue" evidence="1">
    <location>
        <position position="67"/>
    </location>
</feature>
<sequence length="67" mass="8022">MRYAICDGGSGHRHSTIRLFGIAPRPPLSRANTWPYKGWYKQTDVTYRLYVKICEFRYILIHTDYMH</sequence>
<keyword evidence="2" id="KW-1185">Reference proteome</keyword>
<dbReference type="AlphaFoldDB" id="A0A087UJI9"/>
<dbReference type="Proteomes" id="UP000054359">
    <property type="component" value="Unassembled WGS sequence"/>
</dbReference>
<accession>A0A087UJI9</accession>
<proteinExistence type="predicted"/>
<organism evidence="1 2">
    <name type="scientific">Stegodyphus mimosarum</name>
    <name type="common">African social velvet spider</name>
    <dbReference type="NCBI Taxonomy" id="407821"/>
    <lineage>
        <taxon>Eukaryota</taxon>
        <taxon>Metazoa</taxon>
        <taxon>Ecdysozoa</taxon>
        <taxon>Arthropoda</taxon>
        <taxon>Chelicerata</taxon>
        <taxon>Arachnida</taxon>
        <taxon>Araneae</taxon>
        <taxon>Araneomorphae</taxon>
        <taxon>Entelegynae</taxon>
        <taxon>Eresoidea</taxon>
        <taxon>Eresidae</taxon>
        <taxon>Stegodyphus</taxon>
    </lineage>
</organism>
<evidence type="ECO:0000313" key="2">
    <source>
        <dbReference type="Proteomes" id="UP000054359"/>
    </source>
</evidence>
<name>A0A087UJI9_STEMI</name>
<evidence type="ECO:0000313" key="1">
    <source>
        <dbReference type="EMBL" id="KFM77528.1"/>
    </source>
</evidence>
<reference evidence="1 2" key="1">
    <citation type="submission" date="2013-11" db="EMBL/GenBank/DDBJ databases">
        <title>Genome sequencing of Stegodyphus mimosarum.</title>
        <authorList>
            <person name="Bechsgaard J."/>
        </authorList>
    </citation>
    <scope>NUCLEOTIDE SEQUENCE [LARGE SCALE GENOMIC DNA]</scope>
</reference>
<protein>
    <submittedName>
        <fullName evidence="1">Uncharacterized protein</fullName>
    </submittedName>
</protein>